<accession>A0A140HQB3</accession>
<dbReference type="InterPro" id="IPR009317">
    <property type="entry name" value="ChaB"/>
</dbReference>
<feature type="compositionally biased region" description="Basic and acidic residues" evidence="1">
    <location>
        <begin position="82"/>
        <end position="99"/>
    </location>
</feature>
<reference evidence="2" key="1">
    <citation type="submission" date="2016-03" db="EMBL/GenBank/DDBJ databases">
        <title>Geographic isolates of Lymantria dispar multiple nucleopolyhedrovirus: Genomic analysis and biological activity against different host strains of Lymantria dispar.</title>
        <authorList>
            <person name="Harrison R.L."/>
            <person name="Rowley D.L."/>
            <person name="Keena M.A."/>
        </authorList>
    </citation>
    <scope>NUCLEOTIDE SEQUENCE</scope>
    <source>
        <strain evidence="2">3054</strain>
    </source>
</reference>
<evidence type="ECO:0000313" key="2">
    <source>
        <dbReference type="EMBL" id="AMO27560.1"/>
    </source>
</evidence>
<dbReference type="Pfam" id="PF06150">
    <property type="entry name" value="ChaB"/>
    <property type="match status" value="1"/>
</dbReference>
<proteinExistence type="predicted"/>
<organism evidence="2">
    <name type="scientific">Lymantria dispar multicapsid nuclear polyhedrosis virus</name>
    <name type="common">LdMNPV</name>
    <dbReference type="NCBI Taxonomy" id="10449"/>
    <lineage>
        <taxon>Viruses</taxon>
        <taxon>Viruses incertae sedis</taxon>
        <taxon>Naldaviricetes</taxon>
        <taxon>Lefavirales</taxon>
        <taxon>Baculoviridae</taxon>
        <taxon>Alphabaculovirus</taxon>
        <taxon>Alphabaculovirus lydisparis</taxon>
    </lineage>
</organism>
<organismHost>
    <name type="scientific">Lepidoptera</name>
    <name type="common">moths &amp; butterflies</name>
    <dbReference type="NCBI Taxonomy" id="7088"/>
</organismHost>
<name>A0A140HQB3_NPVLD</name>
<protein>
    <submittedName>
        <fullName evidence="2">ChaB-like peptide</fullName>
    </submittedName>
</protein>
<evidence type="ECO:0000256" key="1">
    <source>
        <dbReference type="SAM" id="MobiDB-lite"/>
    </source>
</evidence>
<dbReference type="InterPro" id="IPR037205">
    <property type="entry name" value="ChaB_sf"/>
</dbReference>
<sequence>MRERFQYNKAIVMFYLNEVLLKEEMPARARRLFIETFRKYHKLDGGDENIALHLAFKAVERRYVKLNNRWIPKSAAEEIVRHDIDEESEPPRRDEERVVAARGVPSRRQQPSRGVPLRRQQPSRADDSRRQQPSRAVDADAADDDDDDESLSSDEDVDEDEEPFRPYGRPVSEDEDEHEAVDRAGRKRKRPLSPFD</sequence>
<dbReference type="SUPFAM" id="SSF140376">
    <property type="entry name" value="ChaB-like"/>
    <property type="match status" value="1"/>
</dbReference>
<dbReference type="EMBL" id="KT626570">
    <property type="protein sequence ID" value="AMO27560.1"/>
    <property type="molecule type" value="Genomic_DNA"/>
</dbReference>
<feature type="region of interest" description="Disordered" evidence="1">
    <location>
        <begin position="82"/>
        <end position="196"/>
    </location>
</feature>
<feature type="compositionally biased region" description="Basic residues" evidence="1">
    <location>
        <begin position="185"/>
        <end position="196"/>
    </location>
</feature>
<feature type="compositionally biased region" description="Acidic residues" evidence="1">
    <location>
        <begin position="140"/>
        <end position="162"/>
    </location>
</feature>